<feature type="compositionally biased region" description="Basic and acidic residues" evidence="1">
    <location>
        <begin position="94"/>
        <end position="112"/>
    </location>
</feature>
<sequence length="128" mass="14026">MGSLTYDRVTVDFDDRILAHLQIVIVQKLRRGESFLLSWRNAAEVGDGRSSAWLHPAIPLYFKFSGGQPPSINPLWLAQLTRSANSSQGLVATGEDRSMVEPAHSSRPEASFHIHAAPTSQSTVAREG</sequence>
<dbReference type="InterPro" id="IPR057204">
    <property type="entry name" value="DUF7882"/>
</dbReference>
<dbReference type="Proteomes" id="UP000198701">
    <property type="component" value="Unassembled WGS sequence"/>
</dbReference>
<evidence type="ECO:0000256" key="1">
    <source>
        <dbReference type="SAM" id="MobiDB-lite"/>
    </source>
</evidence>
<dbReference type="EMBL" id="FNFU01000014">
    <property type="protein sequence ID" value="SDK81803.1"/>
    <property type="molecule type" value="Genomic_DNA"/>
</dbReference>
<feature type="domain" description="DUF7882" evidence="2">
    <location>
        <begin position="1"/>
        <end position="93"/>
    </location>
</feature>
<name>A0A1G9F0L8_9MICO</name>
<evidence type="ECO:0000313" key="4">
    <source>
        <dbReference type="Proteomes" id="UP000198701"/>
    </source>
</evidence>
<accession>A0A1G9F0L8</accession>
<protein>
    <recommendedName>
        <fullName evidence="2">DUF7882 domain-containing protein</fullName>
    </recommendedName>
</protein>
<gene>
    <name evidence="3" type="ORF">SAMN05216282_11431</name>
</gene>
<evidence type="ECO:0000313" key="3">
    <source>
        <dbReference type="EMBL" id="SDK81803.1"/>
    </source>
</evidence>
<reference evidence="3 4" key="1">
    <citation type="submission" date="2016-10" db="EMBL/GenBank/DDBJ databases">
        <authorList>
            <person name="de Groot N.N."/>
        </authorList>
    </citation>
    <scope>NUCLEOTIDE SEQUENCE [LARGE SCALE GENOMIC DNA]</scope>
    <source>
        <strain evidence="3 4">CGMCC 1.5382</strain>
    </source>
</reference>
<organism evidence="3 4">
    <name type="scientific">Cryobacterium psychrotolerans</name>
    <dbReference type="NCBI Taxonomy" id="386301"/>
    <lineage>
        <taxon>Bacteria</taxon>
        <taxon>Bacillati</taxon>
        <taxon>Actinomycetota</taxon>
        <taxon>Actinomycetes</taxon>
        <taxon>Micrococcales</taxon>
        <taxon>Microbacteriaceae</taxon>
        <taxon>Cryobacterium</taxon>
    </lineage>
</organism>
<dbReference type="Pfam" id="PF25355">
    <property type="entry name" value="DUF7882"/>
    <property type="match status" value="1"/>
</dbReference>
<proteinExistence type="predicted"/>
<feature type="region of interest" description="Disordered" evidence="1">
    <location>
        <begin position="88"/>
        <end position="128"/>
    </location>
</feature>
<keyword evidence="4" id="KW-1185">Reference proteome</keyword>
<feature type="compositionally biased region" description="Polar residues" evidence="1">
    <location>
        <begin position="118"/>
        <end position="128"/>
    </location>
</feature>
<evidence type="ECO:0000259" key="2">
    <source>
        <dbReference type="Pfam" id="PF25355"/>
    </source>
</evidence>
<dbReference type="STRING" id="386301.SAMN05216282_11431"/>
<dbReference type="AlphaFoldDB" id="A0A1G9F0L8"/>